<dbReference type="Proteomes" id="UP000805649">
    <property type="component" value="Unassembled WGS sequence"/>
</dbReference>
<dbReference type="EMBL" id="VUJX02000001">
    <property type="protein sequence ID" value="KAL0943227.1"/>
    <property type="molecule type" value="Genomic_DNA"/>
</dbReference>
<evidence type="ECO:0000313" key="1">
    <source>
        <dbReference type="EMBL" id="KAL0943227.1"/>
    </source>
</evidence>
<evidence type="ECO:0000313" key="2">
    <source>
        <dbReference type="Proteomes" id="UP000805649"/>
    </source>
</evidence>
<comment type="caution">
    <text evidence="1">The sequence shown here is derived from an EMBL/GenBank/DDBJ whole genome shotgun (WGS) entry which is preliminary data.</text>
</comment>
<reference evidence="1 2" key="1">
    <citation type="journal article" date="2020" name="Phytopathology">
        <title>Genome Sequence Resources of Colletotrichum truncatum, C. plurivorum, C. musicola, and C. sojae: Four Species Pathogenic to Soybean (Glycine max).</title>
        <authorList>
            <person name="Rogerio F."/>
            <person name="Boufleur T.R."/>
            <person name="Ciampi-Guillardi M."/>
            <person name="Sukno S.A."/>
            <person name="Thon M.R."/>
            <person name="Massola Junior N.S."/>
            <person name="Baroncelli R."/>
        </authorList>
    </citation>
    <scope>NUCLEOTIDE SEQUENCE [LARGE SCALE GENOMIC DNA]</scope>
    <source>
        <strain evidence="1 2">CMES1059</strain>
    </source>
</reference>
<accession>A0ACC3ZGI1</accession>
<name>A0ACC3ZGI1_COLTU</name>
<proteinExistence type="predicted"/>
<keyword evidence="2" id="KW-1185">Reference proteome</keyword>
<gene>
    <name evidence="1" type="ORF">CTRU02_201113</name>
</gene>
<sequence>MPLSQILRLNWRWKQKLGAAMMFAVAFLITLVSVLRLESIKSFMKTSNPTWDIVPISNWSFVELNGFIFCSCMPAFRDYFRRLVRRRRLAESTHANQDRIQTIGNLAVRRGNRIHELVSVDSDEGEQNRSEVDVNDRTHNTGRYSVDLNGLHHTSASAQPPADIQVAEAEPQPEEIDLADLKYLAEFDVPTQRISEPEKVHTASEEAQI</sequence>
<protein>
    <submittedName>
        <fullName evidence="1">CFEM domain-containing protein</fullName>
    </submittedName>
</protein>
<organism evidence="1 2">
    <name type="scientific">Colletotrichum truncatum</name>
    <name type="common">Anthracnose fungus</name>
    <name type="synonym">Colletotrichum capsici</name>
    <dbReference type="NCBI Taxonomy" id="5467"/>
    <lineage>
        <taxon>Eukaryota</taxon>
        <taxon>Fungi</taxon>
        <taxon>Dikarya</taxon>
        <taxon>Ascomycota</taxon>
        <taxon>Pezizomycotina</taxon>
        <taxon>Sordariomycetes</taxon>
        <taxon>Hypocreomycetidae</taxon>
        <taxon>Glomerellales</taxon>
        <taxon>Glomerellaceae</taxon>
        <taxon>Colletotrichum</taxon>
        <taxon>Colletotrichum truncatum species complex</taxon>
    </lineage>
</organism>